<sequence length="46" mass="5363">MEHANNTLYTQLFLRLALALLFFLLLLIVLDYGLQQILSGEIWMPL</sequence>
<evidence type="ECO:0000256" key="1">
    <source>
        <dbReference type="SAM" id="Phobius"/>
    </source>
</evidence>
<keyword evidence="3" id="KW-1185">Reference proteome</keyword>
<comment type="caution">
    <text evidence="2">The sequence shown here is derived from an EMBL/GenBank/DDBJ whole genome shotgun (WGS) entry which is preliminary data.</text>
</comment>
<keyword evidence="1" id="KW-0812">Transmembrane</keyword>
<feature type="transmembrane region" description="Helical" evidence="1">
    <location>
        <begin position="12"/>
        <end position="34"/>
    </location>
</feature>
<evidence type="ECO:0000313" key="3">
    <source>
        <dbReference type="Proteomes" id="UP000006258"/>
    </source>
</evidence>
<evidence type="ECO:0000313" key="2">
    <source>
        <dbReference type="EMBL" id="EFK57999.1"/>
    </source>
</evidence>
<dbReference type="HOGENOM" id="CLU_3189165_0_0_10"/>
<reference evidence="2" key="1">
    <citation type="submission" date="2010-07" db="EMBL/GenBank/DDBJ databases">
        <authorList>
            <person name="Muzny D."/>
            <person name="Qin X."/>
            <person name="Buhay C."/>
            <person name="Dugan-Rocha S."/>
            <person name="Ding Y."/>
            <person name="Chen G."/>
            <person name="Hawes A."/>
            <person name="Holder M."/>
            <person name="Jhangiani S."/>
            <person name="Johnson A."/>
            <person name="Khan Z."/>
            <person name="Li Z."/>
            <person name="Liu W."/>
            <person name="Liu X."/>
            <person name="Perez L."/>
            <person name="Shen H."/>
            <person name="Wang Q."/>
            <person name="Watt J."/>
            <person name="Xi L."/>
            <person name="Xin Y."/>
            <person name="Zhou J."/>
            <person name="Deng J."/>
            <person name="Jiang H."/>
            <person name="Liu Y."/>
            <person name="Qu J."/>
            <person name="Song X.-Z."/>
            <person name="Zhang L."/>
            <person name="Villasana D."/>
            <person name="Johnson A."/>
            <person name="Liu J."/>
            <person name="Liyanage D."/>
            <person name="Lorensuhewa L."/>
            <person name="Robinson T."/>
            <person name="Song A."/>
            <person name="Song B.-B."/>
            <person name="Dinh H."/>
            <person name="Thornton R."/>
            <person name="Coyle M."/>
            <person name="Francisco L."/>
            <person name="Jackson L."/>
            <person name="Javaid M."/>
            <person name="Korchina V."/>
            <person name="Kovar C."/>
            <person name="Mata R."/>
            <person name="Mathew T."/>
            <person name="Ngo R."/>
            <person name="Nguyen L."/>
            <person name="Nguyen N."/>
            <person name="Okwuonu G."/>
            <person name="Ongeri F."/>
            <person name="Pham C."/>
            <person name="Simmons D."/>
            <person name="Wilczek-Boney K."/>
            <person name="Hale W."/>
            <person name="Jakkamsetti A."/>
            <person name="Pham P."/>
            <person name="Ruth R."/>
            <person name="San Lucas F."/>
            <person name="Warren J."/>
            <person name="Zhang J."/>
            <person name="Zhao Z."/>
            <person name="Zhou C."/>
            <person name="Zhu D."/>
            <person name="Lee S."/>
            <person name="Bess C."/>
            <person name="Blankenburg K."/>
            <person name="Forbes L."/>
            <person name="Fu Q."/>
            <person name="Gubbala S."/>
            <person name="Hirani K."/>
            <person name="Jayaseelan J.C."/>
            <person name="Lara F."/>
            <person name="Munidasa M."/>
            <person name="Palculict T."/>
            <person name="Patil S."/>
            <person name="Pu L.-L."/>
            <person name="Saada N."/>
            <person name="Tang L."/>
            <person name="Weissenberger G."/>
            <person name="Zhu Y."/>
            <person name="Hemphill L."/>
            <person name="Shang Y."/>
            <person name="Youmans B."/>
            <person name="Ayvaz T."/>
            <person name="Ross M."/>
            <person name="Santibanez J."/>
            <person name="Aqrawi P."/>
            <person name="Gross S."/>
            <person name="Joshi V."/>
            <person name="Fowler G."/>
            <person name="Nazareth L."/>
            <person name="Reid J."/>
            <person name="Worley K."/>
            <person name="Petrosino J."/>
            <person name="Highlander S."/>
            <person name="Gibbs R."/>
        </authorList>
    </citation>
    <scope>NUCLEOTIDE SEQUENCE [LARGE SCALE GENOMIC DNA]</scope>
    <source>
        <strain evidence="2">ATCC 33861</strain>
    </source>
</reference>
<protein>
    <submittedName>
        <fullName evidence="2">Uncharacterized protein</fullName>
    </submittedName>
</protein>
<organism evidence="2 3">
    <name type="scientific">Sphingobacterium spiritivorum ATCC 33861</name>
    <dbReference type="NCBI Taxonomy" id="525373"/>
    <lineage>
        <taxon>Bacteria</taxon>
        <taxon>Pseudomonadati</taxon>
        <taxon>Bacteroidota</taxon>
        <taxon>Sphingobacteriia</taxon>
        <taxon>Sphingobacteriales</taxon>
        <taxon>Sphingobacteriaceae</taxon>
        <taxon>Sphingobacterium</taxon>
    </lineage>
</organism>
<keyword evidence="1" id="KW-0472">Membrane</keyword>
<dbReference type="GeneID" id="95431560"/>
<keyword evidence="1" id="KW-1133">Transmembrane helix</keyword>
<accession>D7VLZ4</accession>
<gene>
    <name evidence="2" type="ORF">HMPREF0766_11991</name>
</gene>
<dbReference type="EMBL" id="ACHA02000010">
    <property type="protein sequence ID" value="EFK57999.1"/>
    <property type="molecule type" value="Genomic_DNA"/>
</dbReference>
<proteinExistence type="predicted"/>
<dbReference type="AlphaFoldDB" id="D7VLZ4"/>
<name>D7VLZ4_SPHSI</name>
<dbReference type="STRING" id="525373.HMPREF0766_11991"/>
<dbReference type="Proteomes" id="UP000006258">
    <property type="component" value="Unassembled WGS sequence"/>
</dbReference>
<dbReference type="RefSeq" id="WP_003001142.1">
    <property type="nucleotide sequence ID" value="NZ_GL379776.1"/>
</dbReference>